<name>C8VWI3_DESAS</name>
<keyword evidence="10" id="KW-1185">Reference proteome</keyword>
<feature type="transmembrane region" description="Helical" evidence="7">
    <location>
        <begin position="110"/>
        <end position="134"/>
    </location>
</feature>
<dbReference type="GO" id="GO:0005886">
    <property type="term" value="C:plasma membrane"/>
    <property type="evidence" value="ECO:0007669"/>
    <property type="project" value="UniProtKB-SubCell"/>
</dbReference>
<protein>
    <submittedName>
        <fullName evidence="9">MgtC/SapB transporter</fullName>
    </submittedName>
</protein>
<keyword evidence="3" id="KW-1003">Cell membrane</keyword>
<dbReference type="InterPro" id="IPR003416">
    <property type="entry name" value="MgtC/SapB/SrpB/YhiD_fam"/>
</dbReference>
<keyword evidence="5 7" id="KW-1133">Transmembrane helix</keyword>
<dbReference type="AlphaFoldDB" id="C8VWI3"/>
<feature type="domain" description="MgtC/SapB/SrpB/YhiD N-terminal" evidence="8">
    <location>
        <begin position="15"/>
        <end position="138"/>
    </location>
</feature>
<dbReference type="Pfam" id="PF02308">
    <property type="entry name" value="MgtC"/>
    <property type="match status" value="1"/>
</dbReference>
<gene>
    <name evidence="9" type="ordered locus">Dtox_3635</name>
</gene>
<dbReference type="KEGG" id="dae:Dtox_3635"/>
<evidence type="ECO:0000256" key="6">
    <source>
        <dbReference type="ARBA" id="ARBA00023136"/>
    </source>
</evidence>
<dbReference type="PANTHER" id="PTHR33778:SF1">
    <property type="entry name" value="MAGNESIUM TRANSPORTER YHID-RELATED"/>
    <property type="match status" value="1"/>
</dbReference>
<evidence type="ECO:0000256" key="3">
    <source>
        <dbReference type="ARBA" id="ARBA00022475"/>
    </source>
</evidence>
<dbReference type="PRINTS" id="PR01837">
    <property type="entry name" value="MGTCSAPBPROT"/>
</dbReference>
<keyword evidence="6 7" id="KW-0472">Membrane</keyword>
<feature type="transmembrane region" description="Helical" evidence="7">
    <location>
        <begin position="71"/>
        <end position="90"/>
    </location>
</feature>
<keyword evidence="4 7" id="KW-0812">Transmembrane</keyword>
<dbReference type="Proteomes" id="UP000002217">
    <property type="component" value="Chromosome"/>
</dbReference>
<dbReference type="HOGENOM" id="CLU_079292_1_4_9"/>
<accession>C8VWI3</accession>
<dbReference type="EMBL" id="CP001720">
    <property type="protein sequence ID" value="ACV64347.1"/>
    <property type="molecule type" value="Genomic_DNA"/>
</dbReference>
<evidence type="ECO:0000313" key="9">
    <source>
        <dbReference type="EMBL" id="ACV64347.1"/>
    </source>
</evidence>
<evidence type="ECO:0000256" key="4">
    <source>
        <dbReference type="ARBA" id="ARBA00022692"/>
    </source>
</evidence>
<proteinExistence type="inferred from homology"/>
<evidence type="ECO:0000259" key="8">
    <source>
        <dbReference type="Pfam" id="PF02308"/>
    </source>
</evidence>
<dbReference type="InterPro" id="IPR049177">
    <property type="entry name" value="MgtC_SapB_SrpB_YhiD_N"/>
</dbReference>
<sequence>MRHILNLPFEIYLRIVLSMIAGIIMGSERTIYNKPAGIRTFSLVSLGSTLIMLLSVYGAERLGIKAEVDPFRVAAQIVSGIGFIGAGVIWNSKNGVKRGITTAAELWVVSAIGMALGVGMYDLVVLVMVCIFMVMRIGHIMGKYTRNKVKREHAPEQMK</sequence>
<feature type="transmembrane region" description="Helical" evidence="7">
    <location>
        <begin position="12"/>
        <end position="32"/>
    </location>
</feature>
<evidence type="ECO:0000256" key="5">
    <source>
        <dbReference type="ARBA" id="ARBA00022989"/>
    </source>
</evidence>
<comment type="similarity">
    <text evidence="2">Belongs to the MgtC/SapB family.</text>
</comment>
<dbReference type="eggNOG" id="COG1285">
    <property type="taxonomic scope" value="Bacteria"/>
</dbReference>
<evidence type="ECO:0000256" key="1">
    <source>
        <dbReference type="ARBA" id="ARBA00004651"/>
    </source>
</evidence>
<dbReference type="PANTHER" id="PTHR33778">
    <property type="entry name" value="PROTEIN MGTC"/>
    <property type="match status" value="1"/>
</dbReference>
<evidence type="ECO:0000256" key="2">
    <source>
        <dbReference type="ARBA" id="ARBA00009298"/>
    </source>
</evidence>
<comment type="subcellular location">
    <subcellularLocation>
        <location evidence="1">Cell membrane</location>
        <topology evidence="1">Multi-pass membrane protein</topology>
    </subcellularLocation>
</comment>
<dbReference type="STRING" id="485916.Dtox_3635"/>
<reference evidence="9 10" key="1">
    <citation type="journal article" date="2009" name="Stand. Genomic Sci.">
        <title>Complete genome sequence of Desulfotomaculum acetoxidans type strain (5575).</title>
        <authorList>
            <person name="Spring S."/>
            <person name="Lapidus A."/>
            <person name="Schroder M."/>
            <person name="Gleim D."/>
            <person name="Sims D."/>
            <person name="Meincke L."/>
            <person name="Glavina Del Rio T."/>
            <person name="Tice H."/>
            <person name="Copeland A."/>
            <person name="Cheng J.F."/>
            <person name="Lucas S."/>
            <person name="Chen F."/>
            <person name="Nolan M."/>
            <person name="Bruce D."/>
            <person name="Goodwin L."/>
            <person name="Pitluck S."/>
            <person name="Ivanova N."/>
            <person name="Mavromatis K."/>
            <person name="Mikhailova N."/>
            <person name="Pati A."/>
            <person name="Chen A."/>
            <person name="Palaniappan K."/>
            <person name="Land M."/>
            <person name="Hauser L."/>
            <person name="Chang Y.J."/>
            <person name="Jeffries C.D."/>
            <person name="Chain P."/>
            <person name="Saunders E."/>
            <person name="Brettin T."/>
            <person name="Detter J.C."/>
            <person name="Goker M."/>
            <person name="Bristow J."/>
            <person name="Eisen J.A."/>
            <person name="Markowitz V."/>
            <person name="Hugenholtz P."/>
            <person name="Kyrpides N.C."/>
            <person name="Klenk H.P."/>
            <person name="Han C."/>
        </authorList>
    </citation>
    <scope>NUCLEOTIDE SEQUENCE [LARGE SCALE GENOMIC DNA]</scope>
    <source>
        <strain evidence="10">ATCC 49208 / DSM 771 / VKM B-1644</strain>
    </source>
</reference>
<organism evidence="9 10">
    <name type="scientific">Desulfofarcimen acetoxidans (strain ATCC 49208 / DSM 771 / KCTC 5769 / VKM B-1644 / 5575)</name>
    <name type="common">Desulfotomaculum acetoxidans</name>
    <dbReference type="NCBI Taxonomy" id="485916"/>
    <lineage>
        <taxon>Bacteria</taxon>
        <taxon>Bacillati</taxon>
        <taxon>Bacillota</taxon>
        <taxon>Clostridia</taxon>
        <taxon>Eubacteriales</taxon>
        <taxon>Peptococcaceae</taxon>
        <taxon>Desulfofarcimen</taxon>
    </lineage>
</organism>
<evidence type="ECO:0000256" key="7">
    <source>
        <dbReference type="SAM" id="Phobius"/>
    </source>
</evidence>
<feature type="transmembrane region" description="Helical" evidence="7">
    <location>
        <begin position="38"/>
        <end position="59"/>
    </location>
</feature>
<evidence type="ECO:0000313" key="10">
    <source>
        <dbReference type="Proteomes" id="UP000002217"/>
    </source>
</evidence>